<feature type="transmembrane region" description="Helical" evidence="8">
    <location>
        <begin position="344"/>
        <end position="362"/>
    </location>
</feature>
<dbReference type="STRING" id="469383.Cwoe_3426"/>
<keyword evidence="10" id="KW-1185">Reference proteome</keyword>
<feature type="transmembrane region" description="Helical" evidence="8">
    <location>
        <begin position="399"/>
        <end position="418"/>
    </location>
</feature>
<protein>
    <submittedName>
        <fullName evidence="9">MATE efflux family protein</fullName>
    </submittedName>
</protein>
<feature type="transmembrane region" description="Helical" evidence="8">
    <location>
        <begin position="307"/>
        <end position="332"/>
    </location>
</feature>
<comment type="similarity">
    <text evidence="2">Belongs to the multi antimicrobial extrusion (MATE) (TC 2.A.66.1) family.</text>
</comment>
<dbReference type="PANTHER" id="PTHR42893">
    <property type="entry name" value="PROTEIN DETOXIFICATION 44, CHLOROPLASTIC-RELATED"/>
    <property type="match status" value="1"/>
</dbReference>
<dbReference type="KEGG" id="cwo:Cwoe_3426"/>
<evidence type="ECO:0000256" key="8">
    <source>
        <dbReference type="SAM" id="Phobius"/>
    </source>
</evidence>
<sequence length="434" mass="45031">MPRIHASDREMVRLALPALGALAAEPLYLLVDTAIVGHLGTPQLAALGIAGVILTTSFTLFNFLAYGTTAQVARLHGAGDERAAGRIAAQALWLASAIGLALLLAIVALAEPAVALFGGEEETAGFAVSYLRIAALGLPFALIALAGQGYLRGTADLRTPLRIVIAANGVNVVLDLLFVYGFGWGLDGSAIGTAIAQAGMGAAFAWHLLRAPADSRRPDRAAIGRLAHVGGHLFVRTAALTGSFALASAVIARFGTASLGAHQIAFQLWAFLALILDAVAIAAQVIVGRALGAGRAFEAHAASTRMIWWSVAFGGLLGAVMLALGSVLPQAFTDDPAVIERTRAVWWLFALMQPAAGAVFALDGILIGAGDSRFLMWSMLAAALGVWAPIALASLVFDWGIVGVWVGLVALIAARLLLTLVRFTRGRWVNASPS</sequence>
<keyword evidence="6 8" id="KW-1133">Transmembrane helix</keyword>
<dbReference type="PIRSF" id="PIRSF006603">
    <property type="entry name" value="DinF"/>
    <property type="match status" value="1"/>
</dbReference>
<reference evidence="10" key="2">
    <citation type="submission" date="2010-01" db="EMBL/GenBank/DDBJ databases">
        <title>The complete genome of Conexibacter woesei DSM 14684.</title>
        <authorList>
            <consortium name="US DOE Joint Genome Institute (JGI-PGF)"/>
            <person name="Lucas S."/>
            <person name="Copeland A."/>
            <person name="Lapidus A."/>
            <person name="Glavina del Rio T."/>
            <person name="Dalin E."/>
            <person name="Tice H."/>
            <person name="Bruce D."/>
            <person name="Goodwin L."/>
            <person name="Pitluck S."/>
            <person name="Kyrpides N."/>
            <person name="Mavromatis K."/>
            <person name="Ivanova N."/>
            <person name="Mikhailova N."/>
            <person name="Chertkov O."/>
            <person name="Brettin T."/>
            <person name="Detter J.C."/>
            <person name="Han C."/>
            <person name="Larimer F."/>
            <person name="Land M."/>
            <person name="Hauser L."/>
            <person name="Markowitz V."/>
            <person name="Cheng J.-F."/>
            <person name="Hugenholtz P."/>
            <person name="Woyke T."/>
            <person name="Wu D."/>
            <person name="Pukall R."/>
            <person name="Steenblock K."/>
            <person name="Schneider S."/>
            <person name="Klenk H.-P."/>
            <person name="Eisen J.A."/>
        </authorList>
    </citation>
    <scope>NUCLEOTIDE SEQUENCE [LARGE SCALE GENOMIC DNA]</scope>
    <source>
        <strain evidence="10">DSM 14684 / CIP 108061 / JCM 11494 / NBRC 100937 / ID131577</strain>
    </source>
</reference>
<dbReference type="EMBL" id="CP001854">
    <property type="protein sequence ID" value="ADB51844.1"/>
    <property type="molecule type" value="Genomic_DNA"/>
</dbReference>
<dbReference type="OrthoDB" id="5242355at2"/>
<feature type="transmembrane region" description="Helical" evidence="8">
    <location>
        <begin position="374"/>
        <end position="393"/>
    </location>
</feature>
<accession>D3EZ79</accession>
<evidence type="ECO:0000256" key="3">
    <source>
        <dbReference type="ARBA" id="ARBA00022448"/>
    </source>
</evidence>
<keyword evidence="7 8" id="KW-0472">Membrane</keyword>
<evidence type="ECO:0000256" key="5">
    <source>
        <dbReference type="ARBA" id="ARBA00022692"/>
    </source>
</evidence>
<feature type="transmembrane region" description="Helical" evidence="8">
    <location>
        <begin position="43"/>
        <end position="66"/>
    </location>
</feature>
<evidence type="ECO:0000313" key="10">
    <source>
        <dbReference type="Proteomes" id="UP000008229"/>
    </source>
</evidence>
<dbReference type="GO" id="GO:0042910">
    <property type="term" value="F:xenobiotic transmembrane transporter activity"/>
    <property type="evidence" value="ECO:0007669"/>
    <property type="project" value="InterPro"/>
</dbReference>
<dbReference type="HOGENOM" id="CLU_012893_16_3_11"/>
<evidence type="ECO:0000256" key="4">
    <source>
        <dbReference type="ARBA" id="ARBA00022475"/>
    </source>
</evidence>
<dbReference type="InterPro" id="IPR044644">
    <property type="entry name" value="DinF-like"/>
</dbReference>
<gene>
    <name evidence="9" type="ordered locus">Cwoe_3426</name>
</gene>
<keyword evidence="4" id="KW-1003">Cell membrane</keyword>
<dbReference type="AlphaFoldDB" id="D3EZ79"/>
<evidence type="ECO:0000313" key="9">
    <source>
        <dbReference type="EMBL" id="ADB51844.1"/>
    </source>
</evidence>
<dbReference type="eggNOG" id="COG0534">
    <property type="taxonomic scope" value="Bacteria"/>
</dbReference>
<evidence type="ECO:0000256" key="2">
    <source>
        <dbReference type="ARBA" id="ARBA00010199"/>
    </source>
</evidence>
<organism evidence="9 10">
    <name type="scientific">Conexibacter woesei (strain DSM 14684 / CCUG 47730 / CIP 108061 / JCM 11494 / NBRC 100937 / ID131577)</name>
    <dbReference type="NCBI Taxonomy" id="469383"/>
    <lineage>
        <taxon>Bacteria</taxon>
        <taxon>Bacillati</taxon>
        <taxon>Actinomycetota</taxon>
        <taxon>Thermoleophilia</taxon>
        <taxon>Solirubrobacterales</taxon>
        <taxon>Conexibacteraceae</taxon>
        <taxon>Conexibacter</taxon>
    </lineage>
</organism>
<evidence type="ECO:0000256" key="6">
    <source>
        <dbReference type="ARBA" id="ARBA00022989"/>
    </source>
</evidence>
<dbReference type="PANTHER" id="PTHR42893:SF46">
    <property type="entry name" value="PROTEIN DETOXIFICATION 44, CHLOROPLASTIC"/>
    <property type="match status" value="1"/>
</dbReference>
<keyword evidence="3" id="KW-0813">Transport</keyword>
<dbReference type="CDD" id="cd13136">
    <property type="entry name" value="MATE_DinF_like"/>
    <property type="match status" value="1"/>
</dbReference>
<evidence type="ECO:0000256" key="7">
    <source>
        <dbReference type="ARBA" id="ARBA00023136"/>
    </source>
</evidence>
<feature type="transmembrane region" description="Helical" evidence="8">
    <location>
        <begin position="189"/>
        <end position="209"/>
    </location>
</feature>
<dbReference type="NCBIfam" id="TIGR00797">
    <property type="entry name" value="matE"/>
    <property type="match status" value="1"/>
</dbReference>
<keyword evidence="5 8" id="KW-0812">Transmembrane</keyword>
<proteinExistence type="inferred from homology"/>
<name>D3EZ79_CONWI</name>
<feature type="transmembrane region" description="Helical" evidence="8">
    <location>
        <begin position="163"/>
        <end position="183"/>
    </location>
</feature>
<feature type="transmembrane region" description="Helical" evidence="8">
    <location>
        <begin position="87"/>
        <end position="110"/>
    </location>
</feature>
<evidence type="ECO:0000256" key="1">
    <source>
        <dbReference type="ARBA" id="ARBA00004651"/>
    </source>
</evidence>
<feature type="transmembrane region" description="Helical" evidence="8">
    <location>
        <begin position="229"/>
        <end position="252"/>
    </location>
</feature>
<dbReference type="GO" id="GO:0005886">
    <property type="term" value="C:plasma membrane"/>
    <property type="evidence" value="ECO:0007669"/>
    <property type="project" value="UniProtKB-SubCell"/>
</dbReference>
<dbReference type="InterPro" id="IPR048279">
    <property type="entry name" value="MdtK-like"/>
</dbReference>
<feature type="transmembrane region" description="Helical" evidence="8">
    <location>
        <begin position="130"/>
        <end position="151"/>
    </location>
</feature>
<dbReference type="RefSeq" id="WP_012934895.1">
    <property type="nucleotide sequence ID" value="NC_013739.1"/>
</dbReference>
<dbReference type="Pfam" id="PF01554">
    <property type="entry name" value="MatE"/>
    <property type="match status" value="2"/>
</dbReference>
<dbReference type="Proteomes" id="UP000008229">
    <property type="component" value="Chromosome"/>
</dbReference>
<dbReference type="InterPro" id="IPR002528">
    <property type="entry name" value="MATE_fam"/>
</dbReference>
<reference evidence="9 10" key="1">
    <citation type="journal article" date="2010" name="Stand. Genomic Sci.">
        <title>Complete genome sequence of Conexibacter woesei type strain (ID131577).</title>
        <authorList>
            <person name="Pukall R."/>
            <person name="Lapidus A."/>
            <person name="Glavina Del Rio T."/>
            <person name="Copeland A."/>
            <person name="Tice H."/>
            <person name="Cheng J.-F."/>
            <person name="Lucas S."/>
            <person name="Chen F."/>
            <person name="Nolan M."/>
            <person name="Bruce D."/>
            <person name="Goodwin L."/>
            <person name="Pitluck S."/>
            <person name="Mavromatis K."/>
            <person name="Ivanova N."/>
            <person name="Ovchinnikova G."/>
            <person name="Pati A."/>
            <person name="Chen A."/>
            <person name="Palaniappan K."/>
            <person name="Land M."/>
            <person name="Hauser L."/>
            <person name="Chang Y.-J."/>
            <person name="Jeffries C.D."/>
            <person name="Chain P."/>
            <person name="Meincke L."/>
            <person name="Sims D."/>
            <person name="Brettin T."/>
            <person name="Detter J.C."/>
            <person name="Rohde M."/>
            <person name="Goeker M."/>
            <person name="Bristow J."/>
            <person name="Eisen J.A."/>
            <person name="Markowitz V."/>
            <person name="Kyrpides N.C."/>
            <person name="Klenk H.-P."/>
            <person name="Hugenholtz P."/>
        </authorList>
    </citation>
    <scope>NUCLEOTIDE SEQUENCE [LARGE SCALE GENOMIC DNA]</scope>
    <source>
        <strain evidence="10">DSM 14684 / CIP 108061 / JCM 11494 / NBRC 100937 / ID131577</strain>
    </source>
</reference>
<feature type="transmembrane region" description="Helical" evidence="8">
    <location>
        <begin position="264"/>
        <end position="287"/>
    </location>
</feature>
<comment type="subcellular location">
    <subcellularLocation>
        <location evidence="1">Cell membrane</location>
        <topology evidence="1">Multi-pass membrane protein</topology>
    </subcellularLocation>
</comment>
<dbReference type="GO" id="GO:0015297">
    <property type="term" value="F:antiporter activity"/>
    <property type="evidence" value="ECO:0007669"/>
    <property type="project" value="InterPro"/>
</dbReference>
<feature type="transmembrane region" description="Helical" evidence="8">
    <location>
        <begin position="12"/>
        <end position="31"/>
    </location>
</feature>